<gene>
    <name evidence="1" type="ORF">BDD43_4582</name>
</gene>
<dbReference type="SUPFAM" id="SSF75005">
    <property type="entry name" value="Arabinanase/levansucrase/invertase"/>
    <property type="match status" value="2"/>
</dbReference>
<evidence type="ECO:0008006" key="3">
    <source>
        <dbReference type="Google" id="ProtNLM"/>
    </source>
</evidence>
<accession>A0A495J7G5</accession>
<name>A0A495J7G5_9SPHI</name>
<reference evidence="1 2" key="1">
    <citation type="submission" date="2018-10" db="EMBL/GenBank/DDBJ databases">
        <title>Genomic Encyclopedia of Archaeal and Bacterial Type Strains, Phase II (KMG-II): from individual species to whole genera.</title>
        <authorList>
            <person name="Goeker M."/>
        </authorList>
    </citation>
    <scope>NUCLEOTIDE SEQUENCE [LARGE SCALE GENOMIC DNA]</scope>
    <source>
        <strain evidence="1 2">DSM 18602</strain>
    </source>
</reference>
<evidence type="ECO:0000313" key="1">
    <source>
        <dbReference type="EMBL" id="RKR84348.1"/>
    </source>
</evidence>
<dbReference type="Proteomes" id="UP000268007">
    <property type="component" value="Unassembled WGS sequence"/>
</dbReference>
<proteinExistence type="predicted"/>
<protein>
    <recommendedName>
        <fullName evidence="3">Glycosylase</fullName>
    </recommendedName>
</protein>
<dbReference type="InterPro" id="IPR023296">
    <property type="entry name" value="Glyco_hydro_beta-prop_sf"/>
</dbReference>
<comment type="caution">
    <text evidence="1">The sequence shown here is derived from an EMBL/GenBank/DDBJ whole genome shotgun (WGS) entry which is preliminary data.</text>
</comment>
<keyword evidence="2" id="KW-1185">Reference proteome</keyword>
<dbReference type="Gene3D" id="2.115.10.20">
    <property type="entry name" value="Glycosyl hydrolase domain, family 43"/>
    <property type="match status" value="2"/>
</dbReference>
<dbReference type="AlphaFoldDB" id="A0A495J7G5"/>
<organism evidence="1 2">
    <name type="scientific">Mucilaginibacter gracilis</name>
    <dbReference type="NCBI Taxonomy" id="423350"/>
    <lineage>
        <taxon>Bacteria</taxon>
        <taxon>Pseudomonadati</taxon>
        <taxon>Bacteroidota</taxon>
        <taxon>Sphingobacteriia</taxon>
        <taxon>Sphingobacteriales</taxon>
        <taxon>Sphingobacteriaceae</taxon>
        <taxon>Mucilaginibacter</taxon>
    </lineage>
</organism>
<evidence type="ECO:0000313" key="2">
    <source>
        <dbReference type="Proteomes" id="UP000268007"/>
    </source>
</evidence>
<dbReference type="EMBL" id="RBKU01000001">
    <property type="protein sequence ID" value="RKR84348.1"/>
    <property type="molecule type" value="Genomic_DNA"/>
</dbReference>
<sequence>MSVREFTVLGPLSNYIKMKKIRCAILLALTTMLASFTYGQSEINKVPESKMKEIYEEVKTPYKYGMVVVPDTNIKKIDCPTVFRKGNKWCMTYIIFNGRGYETWLAKSDDLLNWKTQGRILSFSDTTHWDNNQKAGYPALEDTKWSGSYELQKYDGKYWLSYFGGHDRGYEKGLLSISVASTDKDPSTAHEWQTLGKPVLMATDSNVSWWDNHTLYKETVIWDKAKTAGYPFLMYYNANGDSVNKKRGAERIGMAVSNDMVHWMRNRKDPVLNHGAGITGDPNIEKIGNVWVMFYFGAFWKTHGGAFNRFACSYDLVNWTDWDGEDLIKPSEVFDAQFAHKSFVVKYKGVVYHYYCAVNKADQRGIAVATSKDMGKSPVHFVAPPPSKARSLKQN</sequence>